<evidence type="ECO:0000313" key="1">
    <source>
        <dbReference type="EMBL" id="KAF0933346.1"/>
    </source>
</evidence>
<dbReference type="PANTHER" id="PTHR11817">
    <property type="entry name" value="PYRUVATE KINASE"/>
    <property type="match status" value="1"/>
</dbReference>
<dbReference type="InterPro" id="IPR015806">
    <property type="entry name" value="Pyrv_Knase_insert_dom_sf"/>
</dbReference>
<dbReference type="Gene3D" id="2.40.33.10">
    <property type="entry name" value="PK beta-barrel domain-like"/>
    <property type="match status" value="1"/>
</dbReference>
<dbReference type="GO" id="GO:0004743">
    <property type="term" value="F:pyruvate kinase activity"/>
    <property type="evidence" value="ECO:0007669"/>
    <property type="project" value="InterPro"/>
</dbReference>
<organism evidence="1 2">
    <name type="scientific">Oryza meyeriana var. granulata</name>
    <dbReference type="NCBI Taxonomy" id="110450"/>
    <lineage>
        <taxon>Eukaryota</taxon>
        <taxon>Viridiplantae</taxon>
        <taxon>Streptophyta</taxon>
        <taxon>Embryophyta</taxon>
        <taxon>Tracheophyta</taxon>
        <taxon>Spermatophyta</taxon>
        <taxon>Magnoliopsida</taxon>
        <taxon>Liliopsida</taxon>
        <taxon>Poales</taxon>
        <taxon>Poaceae</taxon>
        <taxon>BOP clade</taxon>
        <taxon>Oryzoideae</taxon>
        <taxon>Oryzeae</taxon>
        <taxon>Oryzinae</taxon>
        <taxon>Oryza</taxon>
        <taxon>Oryza meyeriana</taxon>
    </lineage>
</organism>
<dbReference type="OrthoDB" id="108365at2759"/>
<dbReference type="GO" id="GO:0000287">
    <property type="term" value="F:magnesium ion binding"/>
    <property type="evidence" value="ECO:0007669"/>
    <property type="project" value="InterPro"/>
</dbReference>
<dbReference type="InterPro" id="IPR015813">
    <property type="entry name" value="Pyrv/PenolPyrv_kinase-like_dom"/>
</dbReference>
<proteinExistence type="predicted"/>
<dbReference type="AlphaFoldDB" id="A0A6G1F8U1"/>
<comment type="caution">
    <text evidence="1">The sequence shown here is derived from an EMBL/GenBank/DDBJ whole genome shotgun (WGS) entry which is preliminary data.</text>
</comment>
<dbReference type="EMBL" id="SPHZ02000001">
    <property type="protein sequence ID" value="KAF0933346.1"/>
    <property type="molecule type" value="Genomic_DNA"/>
</dbReference>
<accession>A0A6G1F8U1</accession>
<keyword evidence="2" id="KW-1185">Reference proteome</keyword>
<evidence type="ECO:0000313" key="2">
    <source>
        <dbReference type="Proteomes" id="UP000479710"/>
    </source>
</evidence>
<name>A0A6G1F8U1_9ORYZ</name>
<sequence length="89" mass="9268">MTKIVGTLGPKSRAVDTISSCLKASMSGETLENLKLAVMSTKKLCAVMLDTDGPELQVVNKSEAAISLEENGTVVLTPGQGQEASSKDN</sequence>
<dbReference type="SUPFAM" id="SSF51621">
    <property type="entry name" value="Phosphoenolpyruvate/pyruvate domain"/>
    <property type="match status" value="1"/>
</dbReference>
<dbReference type="Gene3D" id="3.20.20.60">
    <property type="entry name" value="Phosphoenolpyruvate-binding domains"/>
    <property type="match status" value="1"/>
</dbReference>
<dbReference type="InterPro" id="IPR001697">
    <property type="entry name" value="Pyr_Knase"/>
</dbReference>
<dbReference type="Proteomes" id="UP000479710">
    <property type="component" value="Unassembled WGS sequence"/>
</dbReference>
<gene>
    <name evidence="1" type="ORF">E2562_017968</name>
</gene>
<dbReference type="UniPathway" id="UPA00109">
    <property type="reaction ID" value="UER00188"/>
</dbReference>
<dbReference type="InterPro" id="IPR040442">
    <property type="entry name" value="Pyrv_kinase-like_dom_sf"/>
</dbReference>
<protein>
    <submittedName>
        <fullName evidence="1">Uncharacterized protein</fullName>
    </submittedName>
</protein>
<reference evidence="1 2" key="1">
    <citation type="submission" date="2019-11" db="EMBL/GenBank/DDBJ databases">
        <title>Whole genome sequence of Oryza granulata.</title>
        <authorList>
            <person name="Li W."/>
        </authorList>
    </citation>
    <scope>NUCLEOTIDE SEQUENCE [LARGE SCALE GENOMIC DNA]</scope>
    <source>
        <strain evidence="2">cv. Menghai</strain>
        <tissue evidence="1">Leaf</tissue>
    </source>
</reference>
<dbReference type="GO" id="GO:0030955">
    <property type="term" value="F:potassium ion binding"/>
    <property type="evidence" value="ECO:0007669"/>
    <property type="project" value="InterPro"/>
</dbReference>